<sequence>MRLLDRYNRVTLITTIIVMMITGIIYYQTISWILTNQIDKDLVVEENEIFDYVNLNHHLPQVFKSDDQQISFFSVPVNSVTRQFINTNYYNINEKGYESGRGLISAVMVKDKYYKILVVESKVETEDLIRIIFAITIGVILLLLVILLIINRLLLTRLWQPFYTITKDLKMFNVTDTNELQKVDTHIDEFKELNTAVISMASRVKHDYKDLKTFTENASHELLTPIAVINSKLDTLIQTDNFSERQSTILNDLYTSVNRLNRLNQSLLLLVKIENRLDHGREQIDLHALIMEMIVQFDEIFQDKKLKLNCSLGPKYIYASRYLVDILMNNLVSNAIRHNHIGGEINIELTEQSLTIANTGENTALPNDDIFKRFHKSSRSEGTGLGLTISRQICENFGFSLNYQFIEPYHSFTISFLKQD</sequence>
<evidence type="ECO:0000256" key="8">
    <source>
        <dbReference type="SAM" id="Phobius"/>
    </source>
</evidence>
<dbReference type="RefSeq" id="WP_091377515.1">
    <property type="nucleotide sequence ID" value="NZ_LT629740.1"/>
</dbReference>
<dbReference type="InterPro" id="IPR003594">
    <property type="entry name" value="HATPase_dom"/>
</dbReference>
<organism evidence="10 11">
    <name type="scientific">Mucilaginibacter mallensis</name>
    <dbReference type="NCBI Taxonomy" id="652787"/>
    <lineage>
        <taxon>Bacteria</taxon>
        <taxon>Pseudomonadati</taxon>
        <taxon>Bacteroidota</taxon>
        <taxon>Sphingobacteriia</taxon>
        <taxon>Sphingobacteriales</taxon>
        <taxon>Sphingobacteriaceae</taxon>
        <taxon>Mucilaginibacter</taxon>
    </lineage>
</organism>
<dbReference type="OrthoDB" id="1522504at2"/>
<evidence type="ECO:0000256" key="6">
    <source>
        <dbReference type="ARBA" id="ARBA00022777"/>
    </source>
</evidence>
<dbReference type="InterPro" id="IPR036097">
    <property type="entry name" value="HisK_dim/P_sf"/>
</dbReference>
<dbReference type="InterPro" id="IPR005467">
    <property type="entry name" value="His_kinase_dom"/>
</dbReference>
<dbReference type="EMBL" id="LT629740">
    <property type="protein sequence ID" value="SDT57848.1"/>
    <property type="molecule type" value="Genomic_DNA"/>
</dbReference>
<evidence type="ECO:0000259" key="9">
    <source>
        <dbReference type="PROSITE" id="PS50109"/>
    </source>
</evidence>
<feature type="domain" description="Histidine kinase" evidence="9">
    <location>
        <begin position="217"/>
        <end position="404"/>
    </location>
</feature>
<dbReference type="SUPFAM" id="SSF55874">
    <property type="entry name" value="ATPase domain of HSP90 chaperone/DNA topoisomerase II/histidine kinase"/>
    <property type="match status" value="1"/>
</dbReference>
<dbReference type="CDD" id="cd00082">
    <property type="entry name" value="HisKA"/>
    <property type="match status" value="1"/>
</dbReference>
<keyword evidence="7 8" id="KW-1133">Transmembrane helix</keyword>
<keyword evidence="5 8" id="KW-0812">Transmembrane</keyword>
<keyword evidence="6 10" id="KW-0418">Kinase</keyword>
<dbReference type="PROSITE" id="PS50109">
    <property type="entry name" value="HIS_KIN"/>
    <property type="match status" value="1"/>
</dbReference>
<dbReference type="EC" id="2.7.13.3" evidence="2"/>
<gene>
    <name evidence="10" type="ORF">SAMN05216490_4137</name>
</gene>
<feature type="transmembrane region" description="Helical" evidence="8">
    <location>
        <begin position="128"/>
        <end position="150"/>
    </location>
</feature>
<name>A0A1H2BI40_MUCMA</name>
<reference evidence="10 11" key="1">
    <citation type="submission" date="2016-10" db="EMBL/GenBank/DDBJ databases">
        <authorList>
            <person name="de Groot N.N."/>
        </authorList>
    </citation>
    <scope>NUCLEOTIDE SEQUENCE [LARGE SCALE GENOMIC DNA]</scope>
    <source>
        <strain evidence="10 11">MP1X4</strain>
    </source>
</reference>
<dbReference type="SMART" id="SM00387">
    <property type="entry name" value="HATPase_c"/>
    <property type="match status" value="1"/>
</dbReference>
<dbReference type="InterPro" id="IPR003661">
    <property type="entry name" value="HisK_dim/P_dom"/>
</dbReference>
<dbReference type="PANTHER" id="PTHR45436:SF5">
    <property type="entry name" value="SENSOR HISTIDINE KINASE TRCS"/>
    <property type="match status" value="1"/>
</dbReference>
<dbReference type="InterPro" id="IPR050428">
    <property type="entry name" value="TCS_sensor_his_kinase"/>
</dbReference>
<accession>A0A1H2BI40</accession>
<dbReference type="Gene3D" id="1.10.287.130">
    <property type="match status" value="1"/>
</dbReference>
<proteinExistence type="predicted"/>
<evidence type="ECO:0000256" key="7">
    <source>
        <dbReference type="ARBA" id="ARBA00022989"/>
    </source>
</evidence>
<evidence type="ECO:0000313" key="10">
    <source>
        <dbReference type="EMBL" id="SDT57848.1"/>
    </source>
</evidence>
<evidence type="ECO:0000256" key="1">
    <source>
        <dbReference type="ARBA" id="ARBA00000085"/>
    </source>
</evidence>
<keyword evidence="8" id="KW-0472">Membrane</keyword>
<dbReference type="SUPFAM" id="SSF47384">
    <property type="entry name" value="Homodimeric domain of signal transducing histidine kinase"/>
    <property type="match status" value="1"/>
</dbReference>
<dbReference type="PANTHER" id="PTHR45436">
    <property type="entry name" value="SENSOR HISTIDINE KINASE YKOH"/>
    <property type="match status" value="1"/>
</dbReference>
<feature type="transmembrane region" description="Helical" evidence="8">
    <location>
        <begin position="12"/>
        <end position="34"/>
    </location>
</feature>
<keyword evidence="11" id="KW-1185">Reference proteome</keyword>
<dbReference type="Pfam" id="PF02518">
    <property type="entry name" value="HATPase_c"/>
    <property type="match status" value="1"/>
</dbReference>
<evidence type="ECO:0000256" key="2">
    <source>
        <dbReference type="ARBA" id="ARBA00012438"/>
    </source>
</evidence>
<dbReference type="Pfam" id="PF00512">
    <property type="entry name" value="HisKA"/>
    <property type="match status" value="1"/>
</dbReference>
<dbReference type="GO" id="GO:0005886">
    <property type="term" value="C:plasma membrane"/>
    <property type="evidence" value="ECO:0007669"/>
    <property type="project" value="TreeGrafter"/>
</dbReference>
<dbReference type="Proteomes" id="UP000199679">
    <property type="component" value="Chromosome I"/>
</dbReference>
<evidence type="ECO:0000313" key="11">
    <source>
        <dbReference type="Proteomes" id="UP000199679"/>
    </source>
</evidence>
<dbReference type="GO" id="GO:0000155">
    <property type="term" value="F:phosphorelay sensor kinase activity"/>
    <property type="evidence" value="ECO:0007669"/>
    <property type="project" value="InterPro"/>
</dbReference>
<keyword evidence="4" id="KW-0808">Transferase</keyword>
<dbReference type="SMART" id="SM00388">
    <property type="entry name" value="HisKA"/>
    <property type="match status" value="1"/>
</dbReference>
<evidence type="ECO:0000256" key="4">
    <source>
        <dbReference type="ARBA" id="ARBA00022679"/>
    </source>
</evidence>
<evidence type="ECO:0000256" key="3">
    <source>
        <dbReference type="ARBA" id="ARBA00022553"/>
    </source>
</evidence>
<dbReference type="InterPro" id="IPR036890">
    <property type="entry name" value="HATPase_C_sf"/>
</dbReference>
<keyword evidence="3" id="KW-0597">Phosphoprotein</keyword>
<comment type="catalytic activity">
    <reaction evidence="1">
        <text>ATP + protein L-histidine = ADP + protein N-phospho-L-histidine.</text>
        <dbReference type="EC" id="2.7.13.3"/>
    </reaction>
</comment>
<protein>
    <recommendedName>
        <fullName evidence="2">histidine kinase</fullName>
        <ecNumber evidence="2">2.7.13.3</ecNumber>
    </recommendedName>
</protein>
<dbReference type="Gene3D" id="3.30.565.10">
    <property type="entry name" value="Histidine kinase-like ATPase, C-terminal domain"/>
    <property type="match status" value="1"/>
</dbReference>
<evidence type="ECO:0000256" key="5">
    <source>
        <dbReference type="ARBA" id="ARBA00022692"/>
    </source>
</evidence>
<dbReference type="STRING" id="652787.SAMN05216490_4137"/>
<dbReference type="AlphaFoldDB" id="A0A1H2BI40"/>